<evidence type="ECO:0000256" key="1">
    <source>
        <dbReference type="ARBA" id="ARBA00004123"/>
    </source>
</evidence>
<dbReference type="InterPro" id="IPR035979">
    <property type="entry name" value="RBD_domain_sf"/>
</dbReference>
<feature type="compositionally biased region" description="Basic and acidic residues" evidence="4">
    <location>
        <begin position="60"/>
        <end position="77"/>
    </location>
</feature>
<gene>
    <name evidence="6" type="ORF">KP509_33G054100</name>
</gene>
<evidence type="ECO:0000259" key="5">
    <source>
        <dbReference type="PROSITE" id="PS50102"/>
    </source>
</evidence>
<proteinExistence type="predicted"/>
<dbReference type="GO" id="GO:0071004">
    <property type="term" value="C:U2-type prespliceosome"/>
    <property type="evidence" value="ECO:0007669"/>
    <property type="project" value="TreeGrafter"/>
</dbReference>
<dbReference type="Gene3D" id="3.30.70.330">
    <property type="match status" value="1"/>
</dbReference>
<dbReference type="PANTHER" id="PTHR13952:SF9">
    <property type="entry name" value="SERINE_ARGININE REPETITIVE MATRIX PROTEIN 1-LIKE"/>
    <property type="match status" value="1"/>
</dbReference>
<feature type="compositionally biased region" description="Basic and acidic residues" evidence="4">
    <location>
        <begin position="233"/>
        <end position="249"/>
    </location>
</feature>
<accession>A0A8T2QRK9</accession>
<reference evidence="6" key="1">
    <citation type="submission" date="2021-08" db="EMBL/GenBank/DDBJ databases">
        <title>WGS assembly of Ceratopteris richardii.</title>
        <authorList>
            <person name="Marchant D.B."/>
            <person name="Chen G."/>
            <person name="Jenkins J."/>
            <person name="Shu S."/>
            <person name="Leebens-Mack J."/>
            <person name="Grimwood J."/>
            <person name="Schmutz J."/>
            <person name="Soltis P."/>
            <person name="Soltis D."/>
            <person name="Chen Z.-H."/>
        </authorList>
    </citation>
    <scope>NUCLEOTIDE SEQUENCE</scope>
    <source>
        <strain evidence="6">Whitten #5841</strain>
        <tissue evidence="6">Leaf</tissue>
    </source>
</reference>
<organism evidence="6 7">
    <name type="scientific">Ceratopteris richardii</name>
    <name type="common">Triangle waterfern</name>
    <dbReference type="NCBI Taxonomy" id="49495"/>
    <lineage>
        <taxon>Eukaryota</taxon>
        <taxon>Viridiplantae</taxon>
        <taxon>Streptophyta</taxon>
        <taxon>Embryophyta</taxon>
        <taxon>Tracheophyta</taxon>
        <taxon>Polypodiopsida</taxon>
        <taxon>Polypodiidae</taxon>
        <taxon>Polypodiales</taxon>
        <taxon>Pteridineae</taxon>
        <taxon>Pteridaceae</taxon>
        <taxon>Parkerioideae</taxon>
        <taxon>Ceratopteris</taxon>
    </lineage>
</organism>
<evidence type="ECO:0000256" key="2">
    <source>
        <dbReference type="ARBA" id="ARBA00023242"/>
    </source>
</evidence>
<evidence type="ECO:0000256" key="4">
    <source>
        <dbReference type="SAM" id="MobiDB-lite"/>
    </source>
</evidence>
<dbReference type="GO" id="GO:0000398">
    <property type="term" value="P:mRNA splicing, via spliceosome"/>
    <property type="evidence" value="ECO:0007669"/>
    <property type="project" value="TreeGrafter"/>
</dbReference>
<name>A0A8T2QRK9_CERRI</name>
<dbReference type="InterPro" id="IPR012677">
    <property type="entry name" value="Nucleotide-bd_a/b_plait_sf"/>
</dbReference>
<keyword evidence="2" id="KW-0539">Nucleus</keyword>
<dbReference type="GO" id="GO:0003729">
    <property type="term" value="F:mRNA binding"/>
    <property type="evidence" value="ECO:0007669"/>
    <property type="project" value="TreeGrafter"/>
</dbReference>
<feature type="domain" description="RRM" evidence="5">
    <location>
        <begin position="334"/>
        <end position="412"/>
    </location>
</feature>
<dbReference type="PROSITE" id="PS50102">
    <property type="entry name" value="RRM"/>
    <property type="match status" value="1"/>
</dbReference>
<dbReference type="InterPro" id="IPR051183">
    <property type="entry name" value="U1_U11-U12_snRNP_70-35kDa"/>
</dbReference>
<comment type="caution">
    <text evidence="6">The sequence shown here is derived from an EMBL/GenBank/DDBJ whole genome shotgun (WGS) entry which is preliminary data.</text>
</comment>
<dbReference type="AlphaFoldDB" id="A0A8T2QRK9"/>
<feature type="region of interest" description="Disordered" evidence="4">
    <location>
        <begin position="150"/>
        <end position="331"/>
    </location>
</feature>
<feature type="compositionally biased region" description="Basic residues" evidence="4">
    <location>
        <begin position="272"/>
        <end position="318"/>
    </location>
</feature>
<dbReference type="SUPFAM" id="SSF54928">
    <property type="entry name" value="RNA-binding domain, RBD"/>
    <property type="match status" value="1"/>
</dbReference>
<dbReference type="PANTHER" id="PTHR13952">
    <property type="entry name" value="U1 SMALL NUCLEAR RIBONUCLEOPROTEIN 70 KD"/>
    <property type="match status" value="1"/>
</dbReference>
<dbReference type="GO" id="GO:0071011">
    <property type="term" value="C:precatalytic spliceosome"/>
    <property type="evidence" value="ECO:0007669"/>
    <property type="project" value="TreeGrafter"/>
</dbReference>
<dbReference type="SMART" id="SM00360">
    <property type="entry name" value="RRM"/>
    <property type="match status" value="1"/>
</dbReference>
<dbReference type="Proteomes" id="UP000825935">
    <property type="component" value="Chromosome 33"/>
</dbReference>
<evidence type="ECO:0000256" key="3">
    <source>
        <dbReference type="PROSITE-ProRule" id="PRU00176"/>
    </source>
</evidence>
<dbReference type="EMBL" id="CM035438">
    <property type="protein sequence ID" value="KAH7285983.1"/>
    <property type="molecule type" value="Genomic_DNA"/>
</dbReference>
<dbReference type="GO" id="GO:0005685">
    <property type="term" value="C:U1 snRNP"/>
    <property type="evidence" value="ECO:0007669"/>
    <property type="project" value="TreeGrafter"/>
</dbReference>
<sequence length="414" mass="47312">MVDVHSNGGKKRSPLLDLNQAFTKEDEEEEEQNLKGSSGPSWLVLNPQKAWLQLNEQDEGERTEHTSESRRTSREPEQQLTLTEKPFLHAVERKGIEKCSIFPHNKQPQDGLQGTSSCMTEQRLQGVDIWKCNSDATMDLTTNFSSLEAINERKDKPSDLNSPRNACDGEHGTMAHVQRSLSPISPPPERKSFSSVSPEQRLPESISEAAPQHELSPAKGEDLYCTPYRRHSSGRDLSSRRRREKDESLSPKTFSKSRRERSHSLSPAMRPSRGRRSRTRSPVPRRHRYSPPRSKYSPRGRHSPRRRSPISYRLKRRPWSPPLNRNTGLGKPGRNLFIAGFSFGTTERDLERKFSRYGRVRDVRIVRDKRSGDSRGFGFLSLDRDENADAAIRGLDQTEWNGRIVLVEKAKSPI</sequence>
<dbReference type="Pfam" id="PF00076">
    <property type="entry name" value="RRM_1"/>
    <property type="match status" value="1"/>
</dbReference>
<dbReference type="OrthoDB" id="1934303at2759"/>
<evidence type="ECO:0000313" key="6">
    <source>
        <dbReference type="EMBL" id="KAH7285983.1"/>
    </source>
</evidence>
<feature type="region of interest" description="Disordered" evidence="4">
    <location>
        <begin position="1"/>
        <end position="42"/>
    </location>
</feature>
<keyword evidence="7" id="KW-1185">Reference proteome</keyword>
<protein>
    <recommendedName>
        <fullName evidence="5">RRM domain-containing protein</fullName>
    </recommendedName>
</protein>
<dbReference type="GO" id="GO:0030619">
    <property type="term" value="F:U1 snRNA binding"/>
    <property type="evidence" value="ECO:0007669"/>
    <property type="project" value="TreeGrafter"/>
</dbReference>
<dbReference type="InterPro" id="IPR000504">
    <property type="entry name" value="RRM_dom"/>
</dbReference>
<feature type="region of interest" description="Disordered" evidence="4">
    <location>
        <begin position="54"/>
        <end position="83"/>
    </location>
</feature>
<comment type="subcellular location">
    <subcellularLocation>
        <location evidence="1">Nucleus</location>
    </subcellularLocation>
</comment>
<evidence type="ECO:0000313" key="7">
    <source>
        <dbReference type="Proteomes" id="UP000825935"/>
    </source>
</evidence>
<keyword evidence="3" id="KW-0694">RNA-binding</keyword>